<dbReference type="SUPFAM" id="SSF53822">
    <property type="entry name" value="Periplasmic binding protein-like I"/>
    <property type="match status" value="1"/>
</dbReference>
<feature type="domain" description="G-protein coupled receptors family 3 profile" evidence="12">
    <location>
        <begin position="927"/>
        <end position="1191"/>
    </location>
</feature>
<feature type="non-terminal residue" evidence="13">
    <location>
        <position position="1"/>
    </location>
</feature>
<name>A0A1B8Y6U5_XENTR</name>
<organism evidence="13">
    <name type="scientific">Xenopus tropicalis</name>
    <name type="common">Western clawed frog</name>
    <name type="synonym">Silurana tropicalis</name>
    <dbReference type="NCBI Taxonomy" id="8364"/>
    <lineage>
        <taxon>Eukaryota</taxon>
        <taxon>Metazoa</taxon>
        <taxon>Chordata</taxon>
        <taxon>Craniata</taxon>
        <taxon>Vertebrata</taxon>
        <taxon>Euteleostomi</taxon>
        <taxon>Amphibia</taxon>
        <taxon>Batrachia</taxon>
        <taxon>Anura</taxon>
        <taxon>Pipoidea</taxon>
        <taxon>Pipidae</taxon>
        <taxon>Xenopodinae</taxon>
        <taxon>Xenopus</taxon>
        <taxon>Silurana</taxon>
    </lineage>
</organism>
<feature type="transmembrane region" description="Helical" evidence="11">
    <location>
        <begin position="926"/>
        <end position="953"/>
    </location>
</feature>
<evidence type="ECO:0000256" key="10">
    <source>
        <dbReference type="ARBA" id="ARBA00023224"/>
    </source>
</evidence>
<evidence type="ECO:0000256" key="9">
    <source>
        <dbReference type="ARBA" id="ARBA00023180"/>
    </source>
</evidence>
<dbReference type="AlphaFoldDB" id="A0A1B8Y6U5"/>
<dbReference type="GO" id="GO:0005886">
    <property type="term" value="C:plasma membrane"/>
    <property type="evidence" value="ECO:0007669"/>
    <property type="project" value="UniProtKB-SubCell"/>
</dbReference>
<evidence type="ECO:0000256" key="3">
    <source>
        <dbReference type="ARBA" id="ARBA00022692"/>
    </source>
</evidence>
<evidence type="ECO:0000256" key="4">
    <source>
        <dbReference type="ARBA" id="ARBA00022729"/>
    </source>
</evidence>
<dbReference type="InterPro" id="IPR000337">
    <property type="entry name" value="GPCR_3"/>
</dbReference>
<reference evidence="13" key="2">
    <citation type="journal article" date="2010" name="Science">
        <title>The genome of the Western clawed frog Xenopus tropicalis.</title>
        <authorList>
            <person name="Hellsten U."/>
            <person name="Harland R.M."/>
            <person name="Gilchrist M.J."/>
            <person name="Hendrix D."/>
            <person name="Jurka J."/>
            <person name="Kapitonov V."/>
            <person name="Ovcharenko I."/>
            <person name="Putnam N.H."/>
            <person name="Shu S."/>
            <person name="Taher L."/>
            <person name="Blitz I.L."/>
            <person name="Blumberg B."/>
            <person name="Dichmann D.S."/>
            <person name="Dubchak I."/>
            <person name="Amaya E."/>
            <person name="Detter J.C."/>
            <person name="Fletcher R."/>
            <person name="Gerhard D.S."/>
            <person name="Goodstein D."/>
            <person name="Graves T."/>
            <person name="Grigoriev I.V."/>
            <person name="Grimwood J."/>
            <person name="Kawashima T."/>
            <person name="Lindquist E."/>
            <person name="Lucas S.M."/>
            <person name="Mead P.E."/>
            <person name="Mitros T."/>
            <person name="Ogino H."/>
            <person name="Ohta Y."/>
            <person name="Poliakov A.V."/>
            <person name="Pollet N."/>
            <person name="Robert J."/>
            <person name="Salamov A."/>
            <person name="Sater A.K."/>
            <person name="Schmutz J."/>
            <person name="Terry A."/>
            <person name="Vize P.D."/>
            <person name="Warren W.C."/>
            <person name="Wells D."/>
            <person name="Wills A."/>
            <person name="Wilson R.K."/>
            <person name="Zimmerman L.B."/>
            <person name="Zorn A.M."/>
            <person name="Grainger R."/>
            <person name="Grammer T."/>
            <person name="Khokha M.K."/>
            <person name="Richardson P.M."/>
            <person name="Rokhsar D.S."/>
        </authorList>
    </citation>
    <scope>NUCLEOTIDE SEQUENCE [LARGE SCALE GENOMIC DNA]</scope>
    <source>
        <strain evidence="13">Nigerian</strain>
    </source>
</reference>
<evidence type="ECO:0000256" key="11">
    <source>
        <dbReference type="SAM" id="Phobius"/>
    </source>
</evidence>
<dbReference type="PROSITE" id="PS50259">
    <property type="entry name" value="G_PROTEIN_RECEP_F3_4"/>
    <property type="match status" value="1"/>
</dbReference>
<evidence type="ECO:0000256" key="6">
    <source>
        <dbReference type="ARBA" id="ARBA00023040"/>
    </source>
</evidence>
<feature type="transmembrane region" description="Helical" evidence="11">
    <location>
        <begin position="1091"/>
        <end position="1109"/>
    </location>
</feature>
<dbReference type="Pfam" id="PF01094">
    <property type="entry name" value="ANF_receptor"/>
    <property type="match status" value="1"/>
</dbReference>
<dbReference type="InterPro" id="IPR028082">
    <property type="entry name" value="Peripla_BP_I"/>
</dbReference>
<keyword evidence="7 11" id="KW-0472">Membrane</keyword>
<feature type="transmembrane region" description="Helical" evidence="11">
    <location>
        <begin position="1153"/>
        <end position="1176"/>
    </location>
</feature>
<protein>
    <recommendedName>
        <fullName evidence="12">G-protein coupled receptors family 3 profile domain-containing protein</fullName>
    </recommendedName>
</protein>
<dbReference type="PANTHER" id="PTHR24061:SF592">
    <property type="entry name" value="VOMERONASAL TYPE-2 RECEPTOR 116-LIKE"/>
    <property type="match status" value="1"/>
</dbReference>
<dbReference type="InterPro" id="IPR038550">
    <property type="entry name" value="GPCR_3_9-Cys_sf"/>
</dbReference>
<feature type="transmembrane region" description="Helical" evidence="11">
    <location>
        <begin position="265"/>
        <end position="286"/>
    </location>
</feature>
<keyword evidence="9" id="KW-0325">Glycoprotein</keyword>
<gene>
    <name evidence="13" type="ORF">XENTR_v90030596mg</name>
</gene>
<dbReference type="InterPro" id="IPR011500">
    <property type="entry name" value="GPCR_3_9-Cys_dom"/>
</dbReference>
<feature type="transmembrane region" description="Helical" evidence="11">
    <location>
        <begin position="1042"/>
        <end position="1060"/>
    </location>
</feature>
<feature type="transmembrane region" description="Helical" evidence="11">
    <location>
        <begin position="996"/>
        <end position="1021"/>
    </location>
</feature>
<keyword evidence="2" id="KW-1003">Cell membrane</keyword>
<keyword evidence="8" id="KW-0675">Receptor</keyword>
<evidence type="ECO:0000313" key="13">
    <source>
        <dbReference type="EMBL" id="OCA18654.1"/>
    </source>
</evidence>
<comment type="subcellular location">
    <subcellularLocation>
        <location evidence="1">Cell membrane</location>
        <topology evidence="1">Multi-pass membrane protein</topology>
    </subcellularLocation>
</comment>
<keyword evidence="5 11" id="KW-1133">Transmembrane helix</keyword>
<dbReference type="InterPro" id="IPR000068">
    <property type="entry name" value="GPCR_3_Ca_sens_rcpt-rel"/>
</dbReference>
<evidence type="ECO:0000256" key="2">
    <source>
        <dbReference type="ARBA" id="ARBA00022475"/>
    </source>
</evidence>
<evidence type="ECO:0000256" key="1">
    <source>
        <dbReference type="ARBA" id="ARBA00004651"/>
    </source>
</evidence>
<keyword evidence="3 11" id="KW-0812">Transmembrane</keyword>
<reference evidence="13" key="1">
    <citation type="submission" date="2009-11" db="EMBL/GenBank/DDBJ databases">
        <authorList>
            <consortium name="US DOE Joint Genome Institute (JGI-PGF)"/>
            <person name="Ottilar R."/>
            <person name="Schmutz J."/>
            <person name="Salamov A."/>
            <person name="Cheng J.F."/>
            <person name="Lucas S."/>
            <person name="Pitluck S."/>
            <person name="Gundlach H."/>
            <person name="Guo Y."/>
            <person name="Haberer G."/>
            <person name="Nasrallah J."/>
            <person name="Mayer K.F.X."/>
            <person name="van de Peer Y."/>
            <person name="Weigel D."/>
            <person name="Grigoriev I.V."/>
        </authorList>
    </citation>
    <scope>NUCLEOTIDE SEQUENCE</scope>
    <source>
        <strain evidence="13">Nigerian</strain>
    </source>
</reference>
<dbReference type="GO" id="GO:0004930">
    <property type="term" value="F:G protein-coupled receptor activity"/>
    <property type="evidence" value="ECO:0007669"/>
    <property type="project" value="UniProtKB-KW"/>
</dbReference>
<dbReference type="Gene3D" id="3.40.50.2300">
    <property type="match status" value="2"/>
</dbReference>
<dbReference type="InterPro" id="IPR017979">
    <property type="entry name" value="GPCR_3_CS"/>
</dbReference>
<reference evidence="13" key="3">
    <citation type="submission" date="2016-05" db="EMBL/GenBank/DDBJ databases">
        <title>WGS assembly of Xenopus tropicalis.</title>
        <authorList>
            <person name="Sessions A."/>
            <person name="Jenkins J."/>
            <person name="Mitros T."/>
            <person name="Lyons J.T."/>
            <person name="Dichmann D.S."/>
            <person name="Robert J."/>
            <person name="Harland R.M."/>
            <person name="Rokhsar D.S."/>
        </authorList>
    </citation>
    <scope>NUCLEOTIDE SEQUENCE</scope>
    <source>
        <strain evidence="13">Nigerian</strain>
    </source>
</reference>
<feature type="transmembrane region" description="Helical" evidence="11">
    <location>
        <begin position="1121"/>
        <end position="1141"/>
    </location>
</feature>
<feature type="transmembrane region" description="Helical" evidence="11">
    <location>
        <begin position="965"/>
        <end position="984"/>
    </location>
</feature>
<evidence type="ECO:0000256" key="5">
    <source>
        <dbReference type="ARBA" id="ARBA00022989"/>
    </source>
</evidence>
<evidence type="ECO:0000256" key="7">
    <source>
        <dbReference type="ARBA" id="ARBA00023136"/>
    </source>
</evidence>
<dbReference type="Pfam" id="PF07562">
    <property type="entry name" value="NCD3G"/>
    <property type="match status" value="1"/>
</dbReference>
<keyword evidence="10" id="KW-0807">Transducer</keyword>
<dbReference type="FunFam" id="3.40.50.2300:FF:000728">
    <property type="entry name" value="Uncharacterized protein"/>
    <property type="match status" value="1"/>
</dbReference>
<proteinExistence type="predicted"/>
<accession>A0A1B8Y6U5</accession>
<dbReference type="PANTHER" id="PTHR24061">
    <property type="entry name" value="CALCIUM-SENSING RECEPTOR-RELATED"/>
    <property type="match status" value="1"/>
</dbReference>
<evidence type="ECO:0000259" key="12">
    <source>
        <dbReference type="PROSITE" id="PS50259"/>
    </source>
</evidence>
<keyword evidence="4" id="KW-0732">Signal</keyword>
<dbReference type="InterPro" id="IPR001828">
    <property type="entry name" value="ANF_lig-bd_rcpt"/>
</dbReference>
<evidence type="ECO:0000256" key="8">
    <source>
        <dbReference type="ARBA" id="ARBA00023170"/>
    </source>
</evidence>
<dbReference type="FunFam" id="3.40.50.2300:FF:000112">
    <property type="entry name" value="Uncharacterized protein"/>
    <property type="match status" value="1"/>
</dbReference>
<dbReference type="PRINTS" id="PR00248">
    <property type="entry name" value="GPCRMGR"/>
</dbReference>
<dbReference type="EMBL" id="KV460406">
    <property type="protein sequence ID" value="OCA18654.1"/>
    <property type="molecule type" value="Genomic_DNA"/>
</dbReference>
<dbReference type="InterPro" id="IPR017978">
    <property type="entry name" value="GPCR_3_C"/>
</dbReference>
<dbReference type="CDD" id="cd15283">
    <property type="entry name" value="7tmC_V2R_pheromone"/>
    <property type="match status" value="1"/>
</dbReference>
<dbReference type="PROSITE" id="PS00981">
    <property type="entry name" value="G_PROTEIN_RECEP_F3_3"/>
    <property type="match status" value="1"/>
</dbReference>
<dbReference type="Gene3D" id="2.10.50.30">
    <property type="entry name" value="GPCR, family 3, nine cysteines domain"/>
    <property type="match status" value="1"/>
</dbReference>
<dbReference type="FunFam" id="2.10.50.30:FF:000003">
    <property type="entry name" value="Vomeronasal 2, receptor 120"/>
    <property type="match status" value="1"/>
</dbReference>
<sequence>PCKSVRPACRMEIIKAVEEYEYSKDGDVIIGGIMTGHISSIVIHPEQWSQRLLCTDPHQQNSKLFVDFRFAIEQINKNPELLPNLSLGYHIYDSCGDVQKAVRSILQILSGTREPVPNYSCVGKRNIAGFIGDAASDTTIPIAQILNLYGLSQINGLTFPNPQISYGATDPELSDRITFPYFFRTVQSDEGYYFALGKLLRHFGWTWVGIVISDGISASQEQLLKKSLSSEGICVEFTAKISKNTIKEADSQQELNIIRKSATSVVILCGTLTSVFLGKFSAYFYMVREKTFILPPHWGTDDYIINYAEESFNGSLVFVPVYSYNLNTPEMRNFLEDFHPTKYPKDKLVEDIWMIFHLCLSKDPNKNQLYEYIYLQTLHNCTGKETITSHLYSGNNSYSPRVHLAVHMMAHAIHNLHNLLQKQSPGKNTELHVYKHQVNVIQYNTFRQSWSTISHSTPVWPVLHSLTPGLACPTLTHPRSGLSYTHSPPVWPVLHSLTPGLACPTLTHPRSGQSYTHSPPVWPVLHSLTPGLACPTLTHPQSGPSYTHSPPVWPVLHSLTPGLACPTLTHPRSGLSYTHSPPVWLVLHSLTPGLACPTLTHPRSGLSYTHSPPVWPVLHSLTPGLACPTLTHPRSGLSYTHSSPVWADLHSLTPGLGCPTLTHPSVVRPTLTHPRSGQSYTHSPSVWSVLYSLTPGLACPTLTHPQSGQSYTHSPPVWPVLHSLTPGVASPTLSHPRSGQSYTHSPPVWPVLHSLTPVLHSLTPGLACPTLTPGLLYHLLRNLHYEIPEGRETSFDDSGGYITKYGIQNYIIIPPHQVVINFLGTFSPWESHDQLGIDTTSIVWKTKNRNIPRAQCSDNCLPGFRKVSKLGAQICCHDCIPCSEGEISAGTDSEYCMRCPDMEWPNKKKDQCVSKMEDYLSYTKELISVLFSLISVTFALIAIVILGVFIFYMDSPIVRANNRSLSFLLLVSIKLSFLSVFLFLGRPVDITCMLRIITFGITFSIAVSSLLAKTIMVCVAFKATKPGSSWRKWLGVKLSNSVVLFCSSIQIIICMTWLAISPPFQELDIHTSPGTIIIQCNEGSAIGFYSVIGYMGLLAAVSFVLAFLARSLPDSFNEAKYITFSMLLFCSVWITMIPAYLSTKGKNTVCVEIFAILTSSAGLLACIFLPKCYIILLRPDINMKRNLRRKLYITMYNIFLPKCYIILLKCDIDIKSDLHRNT</sequence>
<dbReference type="Pfam" id="PF00003">
    <property type="entry name" value="7tm_3"/>
    <property type="match status" value="1"/>
</dbReference>
<feature type="non-terminal residue" evidence="13">
    <location>
        <position position="1222"/>
    </location>
</feature>
<keyword evidence="6" id="KW-0297">G-protein coupled receptor</keyword>